<reference evidence="11" key="1">
    <citation type="submission" date="2009-10" db="EMBL/GenBank/DDBJ databases">
        <authorList>
            <person name="Weinstock G."/>
            <person name="Sodergren E."/>
            <person name="Clifton S."/>
            <person name="Fulton L."/>
            <person name="Fulton B."/>
            <person name="Courtney L."/>
            <person name="Fronick C."/>
            <person name="Harrison M."/>
            <person name="Strong C."/>
            <person name="Farmer C."/>
            <person name="Delahaunty K."/>
            <person name="Markovic C."/>
            <person name="Hall O."/>
            <person name="Minx P."/>
            <person name="Tomlinson C."/>
            <person name="Mitreva M."/>
            <person name="Nelson J."/>
            <person name="Hou S."/>
            <person name="Wollam A."/>
            <person name="Pepin K.H."/>
            <person name="Johnson M."/>
            <person name="Bhonagiri V."/>
            <person name="Nash W.E."/>
            <person name="Warren W."/>
            <person name="Chinwalla A."/>
            <person name="Mardis E.R."/>
            <person name="Wilson R.K."/>
        </authorList>
    </citation>
    <scope>NUCLEOTIDE SEQUENCE [LARGE SCALE GENOMIC DNA]</scope>
    <source>
        <strain evidence="11">ATCC 700122</strain>
    </source>
</reference>
<evidence type="ECO:0000256" key="4">
    <source>
        <dbReference type="ARBA" id="ARBA00022989"/>
    </source>
</evidence>
<feature type="transmembrane region" description="Helical" evidence="8">
    <location>
        <begin position="378"/>
        <end position="399"/>
    </location>
</feature>
<feature type="transmembrane region" description="Helical" evidence="8">
    <location>
        <begin position="114"/>
        <end position="131"/>
    </location>
</feature>
<dbReference type="GeneID" id="85007564"/>
<feature type="transmembrane region" description="Helical" evidence="8">
    <location>
        <begin position="456"/>
        <end position="476"/>
    </location>
</feature>
<accession>D0WGQ9</accession>
<keyword evidence="4 8" id="KW-1133">Transmembrane helix</keyword>
<feature type="transmembrane region" description="Helical" evidence="8">
    <location>
        <begin position="286"/>
        <end position="305"/>
    </location>
</feature>
<dbReference type="Pfam" id="PF00662">
    <property type="entry name" value="Proton_antipo_N"/>
    <property type="match status" value="1"/>
</dbReference>
<dbReference type="InterPro" id="IPR001750">
    <property type="entry name" value="ND/Mrp_TM"/>
</dbReference>
<evidence type="ECO:0000313" key="12">
    <source>
        <dbReference type="Proteomes" id="UP000006001"/>
    </source>
</evidence>
<dbReference type="HOGENOM" id="CLU_007100_10_1_11"/>
<dbReference type="InterPro" id="IPR001516">
    <property type="entry name" value="Proton_antipo_N"/>
</dbReference>
<keyword evidence="2" id="KW-1003">Cell membrane</keyword>
<keyword evidence="6 8" id="KW-0472">Membrane</keyword>
<comment type="caution">
    <text evidence="11">The sequence shown here is derived from an EMBL/GenBank/DDBJ whole genome shotgun (WGS) entry which is preliminary data.</text>
</comment>
<dbReference type="RefSeq" id="WP_006362271.1">
    <property type="nucleotide sequence ID" value="NZ_GG700630.1"/>
</dbReference>
<feature type="transmembrane region" description="Helical" evidence="8">
    <location>
        <begin position="167"/>
        <end position="187"/>
    </location>
</feature>
<evidence type="ECO:0000256" key="1">
    <source>
        <dbReference type="ARBA" id="ARBA00004651"/>
    </source>
</evidence>
<dbReference type="PANTHER" id="PTHR42682">
    <property type="entry name" value="HYDROGENASE-4 COMPONENT F"/>
    <property type="match status" value="1"/>
</dbReference>
<feature type="transmembrane region" description="Helical" evidence="8">
    <location>
        <begin position="255"/>
        <end position="274"/>
    </location>
</feature>
<evidence type="ECO:0000256" key="7">
    <source>
        <dbReference type="RuleBase" id="RU000320"/>
    </source>
</evidence>
<dbReference type="STRING" id="649764.HMPREF0762_01013"/>
<feature type="transmembrane region" description="Helical" evidence="8">
    <location>
        <begin position="6"/>
        <end position="23"/>
    </location>
</feature>
<feature type="transmembrane region" description="Helical" evidence="8">
    <location>
        <begin position="137"/>
        <end position="155"/>
    </location>
</feature>
<feature type="transmembrane region" description="Helical" evidence="8">
    <location>
        <begin position="35"/>
        <end position="57"/>
    </location>
</feature>
<keyword evidence="3 7" id="KW-0812">Transmembrane</keyword>
<name>D0WGQ9_SLAES</name>
<organism evidence="11 12">
    <name type="scientific">Slackia exigua (strain ATCC 700122 / DSM 15923 / CIP 105133 / JCM 11022 / KCTC 5966 / S-7)</name>
    <dbReference type="NCBI Taxonomy" id="649764"/>
    <lineage>
        <taxon>Bacteria</taxon>
        <taxon>Bacillati</taxon>
        <taxon>Actinomycetota</taxon>
        <taxon>Coriobacteriia</taxon>
        <taxon>Eggerthellales</taxon>
        <taxon>Eggerthellaceae</taxon>
        <taxon>Slackia</taxon>
    </lineage>
</organism>
<dbReference type="GO" id="GO:0042773">
    <property type="term" value="P:ATP synthesis coupled electron transport"/>
    <property type="evidence" value="ECO:0007669"/>
    <property type="project" value="InterPro"/>
</dbReference>
<feature type="transmembrane region" description="Helical" evidence="8">
    <location>
        <begin position="215"/>
        <end position="234"/>
    </location>
</feature>
<dbReference type="GO" id="GO:0005886">
    <property type="term" value="C:plasma membrane"/>
    <property type="evidence" value="ECO:0007669"/>
    <property type="project" value="UniProtKB-SubCell"/>
</dbReference>
<protein>
    <submittedName>
        <fullName evidence="11">Hydrogenase 4 subunit F</fullName>
    </submittedName>
</protein>
<feature type="domain" description="NADH:quinone oxidoreductase/Mrp antiporter transmembrane" evidence="9">
    <location>
        <begin position="131"/>
        <end position="428"/>
    </location>
</feature>
<evidence type="ECO:0000256" key="8">
    <source>
        <dbReference type="SAM" id="Phobius"/>
    </source>
</evidence>
<sequence>MTGELLIILMLVPLVAGVIIAILPSKEGLIPAYEALHGIDVVAVLVLSFVSIAGVVGSGETAAAMGEWFRLDQLSCIFVGLIGFIGCMTGLYAIPYIRHDVQRGAMEPRKVKQFYLFFSLFIFTMLVAALSNNIFMMWIAVEATTLSTIFLVGAYDVKPSLEAAWKYAIVCTSGVAFGLYGTVLIYANAASILPDPTQAIYWTAILPYADRFDTLTVALAFVFATIGFGTKAGLFPMHTWLPDAHSEAPSPVSGLLSGVLLKCAMLLIIRYYILACAALGDAFPKMVMLVIGILSVAMAALSVFSQDDLKRKLAYHSVENIGIVALFLGFGGPLGIAAALLHCVTHGLTKSFLFCLSGNVLMKYGTRDLNEISGVLKAMPATGVLLAMGFFALAGFPPFAMFVSEITGITAGVMDGRWIVLAIFVIALTIVVAACAHVVTAAVFGKVPDHIKKGDVGVAALVPEVILAVTLLWFGVAAPQPMLQCVEDATGIVTQSSTEALHETPVVNILFSQTDGASAGMKVER</sequence>
<dbReference type="eggNOG" id="COG0651">
    <property type="taxonomic scope" value="Bacteria"/>
</dbReference>
<comment type="subcellular location">
    <subcellularLocation>
        <location evidence="1">Cell membrane</location>
        <topology evidence="1">Multi-pass membrane protein</topology>
    </subcellularLocation>
    <subcellularLocation>
        <location evidence="7">Membrane</location>
        <topology evidence="7">Multi-pass membrane protein</topology>
    </subcellularLocation>
</comment>
<dbReference type="Proteomes" id="UP000006001">
    <property type="component" value="Unassembled WGS sequence"/>
</dbReference>
<feature type="transmembrane region" description="Helical" evidence="8">
    <location>
        <begin position="419"/>
        <end position="444"/>
    </location>
</feature>
<evidence type="ECO:0000256" key="3">
    <source>
        <dbReference type="ARBA" id="ARBA00022692"/>
    </source>
</evidence>
<dbReference type="PANTHER" id="PTHR42682:SF5">
    <property type="entry name" value="HYDROGENASE-4 COMPONENT F"/>
    <property type="match status" value="1"/>
</dbReference>
<evidence type="ECO:0000259" key="10">
    <source>
        <dbReference type="Pfam" id="PF00662"/>
    </source>
</evidence>
<dbReference type="GO" id="GO:0016491">
    <property type="term" value="F:oxidoreductase activity"/>
    <property type="evidence" value="ECO:0007669"/>
    <property type="project" value="UniProtKB-KW"/>
</dbReference>
<dbReference type="EMBL" id="ACUX02000006">
    <property type="protein sequence ID" value="EEZ61672.1"/>
    <property type="molecule type" value="Genomic_DNA"/>
</dbReference>
<dbReference type="GO" id="GO:0008137">
    <property type="term" value="F:NADH dehydrogenase (ubiquinone) activity"/>
    <property type="evidence" value="ECO:0007669"/>
    <property type="project" value="InterPro"/>
</dbReference>
<dbReference type="PRINTS" id="PR01437">
    <property type="entry name" value="NUOXDRDTASE4"/>
</dbReference>
<dbReference type="AlphaFoldDB" id="D0WGQ9"/>
<evidence type="ECO:0000313" key="11">
    <source>
        <dbReference type="EMBL" id="EEZ61672.1"/>
    </source>
</evidence>
<dbReference type="NCBIfam" id="NF005044">
    <property type="entry name" value="PRK06458.1-4"/>
    <property type="match status" value="1"/>
</dbReference>
<proteinExistence type="predicted"/>
<dbReference type="InterPro" id="IPR003918">
    <property type="entry name" value="NADH_UbQ_OxRdtase"/>
</dbReference>
<feature type="transmembrane region" description="Helical" evidence="8">
    <location>
        <begin position="77"/>
        <end position="94"/>
    </location>
</feature>
<gene>
    <name evidence="11" type="ORF">HMPREF0762_01013</name>
</gene>
<keyword evidence="12" id="KW-1185">Reference proteome</keyword>
<feature type="transmembrane region" description="Helical" evidence="8">
    <location>
        <begin position="317"/>
        <end position="341"/>
    </location>
</feature>
<evidence type="ECO:0000256" key="2">
    <source>
        <dbReference type="ARBA" id="ARBA00022475"/>
    </source>
</evidence>
<evidence type="ECO:0000256" key="6">
    <source>
        <dbReference type="ARBA" id="ARBA00023136"/>
    </source>
</evidence>
<evidence type="ECO:0000259" key="9">
    <source>
        <dbReference type="Pfam" id="PF00361"/>
    </source>
</evidence>
<feature type="domain" description="NADH-Ubiquinone oxidoreductase (complex I) chain 5 N-terminal" evidence="10">
    <location>
        <begin position="69"/>
        <end position="101"/>
    </location>
</feature>
<keyword evidence="5" id="KW-0560">Oxidoreductase</keyword>
<dbReference type="OrthoDB" id="9811798at2"/>
<evidence type="ECO:0000256" key="5">
    <source>
        <dbReference type="ARBA" id="ARBA00023002"/>
    </source>
</evidence>
<dbReference type="Pfam" id="PF00361">
    <property type="entry name" value="Proton_antipo_M"/>
    <property type="match status" value="1"/>
</dbReference>
<dbReference type="InterPro" id="IPR052175">
    <property type="entry name" value="ComplexI-like_HydComp"/>
</dbReference>